<evidence type="ECO:0000313" key="11">
    <source>
        <dbReference type="EMBL" id="GHA17056.1"/>
    </source>
</evidence>
<dbReference type="EMBL" id="BMXA01000006">
    <property type="protein sequence ID" value="GHA17056.1"/>
    <property type="molecule type" value="Genomic_DNA"/>
</dbReference>
<evidence type="ECO:0000256" key="7">
    <source>
        <dbReference type="ARBA" id="ARBA00039058"/>
    </source>
</evidence>
<dbReference type="AlphaFoldDB" id="A0A918RY88"/>
<comment type="catalytic activity">
    <reaction evidence="10">
        <text>a (3R)-hydroxyacyl-[ACP] + L-ornithine = a lyso-ornithine lipid + holo-[ACP] + H(+)</text>
        <dbReference type="Rhea" id="RHEA:20633"/>
        <dbReference type="Rhea" id="RHEA-COMP:9685"/>
        <dbReference type="Rhea" id="RHEA-COMP:9945"/>
        <dbReference type="ChEBI" id="CHEBI:15378"/>
        <dbReference type="ChEBI" id="CHEBI:46911"/>
        <dbReference type="ChEBI" id="CHEBI:64479"/>
        <dbReference type="ChEBI" id="CHEBI:78827"/>
        <dbReference type="ChEBI" id="CHEBI:138482"/>
        <dbReference type="EC" id="2.3.2.30"/>
    </reaction>
    <physiologicalReaction direction="left-to-right" evidence="10">
        <dbReference type="Rhea" id="RHEA:20634"/>
    </physiologicalReaction>
</comment>
<name>A0A918RY88_9GAMM</name>
<keyword evidence="5" id="KW-0012">Acyltransferase</keyword>
<comment type="function">
    <text evidence="9">Catalyzes the first step in the biosynthesis of ornithine lipids, which are phosphorus-free membrane lipids. Catalyzes the 3-hydroxyacyl-acyl carrier protein-dependent acylation of ornithine to form lyso-ornithine lipid (LOL).</text>
</comment>
<evidence type="ECO:0000256" key="10">
    <source>
        <dbReference type="ARBA" id="ARBA00047785"/>
    </source>
</evidence>
<comment type="similarity">
    <text evidence="6">Belongs to the acetyltransferase family. OlsB subfamily.</text>
</comment>
<comment type="pathway">
    <text evidence="1">Lipid metabolism.</text>
</comment>
<evidence type="ECO:0000256" key="1">
    <source>
        <dbReference type="ARBA" id="ARBA00005189"/>
    </source>
</evidence>
<dbReference type="RefSeq" id="WP_189402371.1">
    <property type="nucleotide sequence ID" value="NZ_BMXA01000006.1"/>
</dbReference>
<comment type="caution">
    <text evidence="11">The sequence shown here is derived from an EMBL/GenBank/DDBJ whole genome shotgun (WGS) entry which is preliminary data.</text>
</comment>
<dbReference type="Pfam" id="PF13444">
    <property type="entry name" value="Acetyltransf_5"/>
    <property type="match status" value="1"/>
</dbReference>
<organism evidence="11 12">
    <name type="scientific">Arenicella chitinivorans</name>
    <dbReference type="NCBI Taxonomy" id="1329800"/>
    <lineage>
        <taxon>Bacteria</taxon>
        <taxon>Pseudomonadati</taxon>
        <taxon>Pseudomonadota</taxon>
        <taxon>Gammaproteobacteria</taxon>
        <taxon>Arenicellales</taxon>
        <taxon>Arenicellaceae</taxon>
        <taxon>Arenicella</taxon>
    </lineage>
</organism>
<evidence type="ECO:0000256" key="8">
    <source>
        <dbReference type="ARBA" id="ARBA00039866"/>
    </source>
</evidence>
<evidence type="ECO:0000256" key="5">
    <source>
        <dbReference type="ARBA" id="ARBA00023315"/>
    </source>
</evidence>
<protein>
    <recommendedName>
        <fullName evidence="8">L-ornithine N(alpha)-acyltransferase</fullName>
        <ecNumber evidence="7">2.3.2.30</ecNumber>
    </recommendedName>
</protein>
<dbReference type="Proteomes" id="UP000614811">
    <property type="component" value="Unassembled WGS sequence"/>
</dbReference>
<dbReference type="InterPro" id="IPR052351">
    <property type="entry name" value="Ornithine_N-alpha-AT"/>
</dbReference>
<keyword evidence="2" id="KW-0444">Lipid biosynthesis</keyword>
<dbReference type="GO" id="GO:0043810">
    <property type="term" value="F:ornithine-acyl [acyl carrier protein] N-acyltransferase activity"/>
    <property type="evidence" value="ECO:0007669"/>
    <property type="project" value="UniProtKB-EC"/>
</dbReference>
<dbReference type="GO" id="GO:0006629">
    <property type="term" value="P:lipid metabolic process"/>
    <property type="evidence" value="ECO:0007669"/>
    <property type="project" value="UniProtKB-KW"/>
</dbReference>
<evidence type="ECO:0000313" key="12">
    <source>
        <dbReference type="Proteomes" id="UP000614811"/>
    </source>
</evidence>
<keyword evidence="12" id="KW-1185">Reference proteome</keyword>
<dbReference type="InterPro" id="IPR016181">
    <property type="entry name" value="Acyl_CoA_acyltransferase"/>
</dbReference>
<proteinExistence type="inferred from homology"/>
<sequence>MRQLSNELVAQQTDLSYLAYLNSRAKYLFTMRRKHRALPEPIAFPEPRHKLRRELAQSRRLGVTPDGKQIYLCHCKPNSSVLRELGRLRELTFRAVGEGTQRSRDIDAFDYHYRQIVLWNEDASEIVGSYRIGEAFDLVDSQGREQLQKLYTYGLFDFGARMIDIMPQALELGRSFIQPKYWTKRGLDYLWQGIGAYLQSYPNVRYLFGAVSISNDLPDLAKQHIVACYQHYFQPENYTDYATARLPYQTNRSIIESYRDKPFDAASKYLKQVLKTQRVTLPTLYKHYTELCDPEGVRFIDFNIDPEFSFCIDGLMVVDLAHIKASKRKRYLNPSSE</sequence>
<keyword evidence="3" id="KW-0808">Transferase</keyword>
<dbReference type="SUPFAM" id="SSF55729">
    <property type="entry name" value="Acyl-CoA N-acyltransferases (Nat)"/>
    <property type="match status" value="1"/>
</dbReference>
<accession>A0A918RY88</accession>
<evidence type="ECO:0000256" key="9">
    <source>
        <dbReference type="ARBA" id="ARBA00045724"/>
    </source>
</evidence>
<reference evidence="11" key="1">
    <citation type="journal article" date="2014" name="Int. J. Syst. Evol. Microbiol.">
        <title>Complete genome sequence of Corynebacterium casei LMG S-19264T (=DSM 44701T), isolated from a smear-ripened cheese.</title>
        <authorList>
            <consortium name="US DOE Joint Genome Institute (JGI-PGF)"/>
            <person name="Walter F."/>
            <person name="Albersmeier A."/>
            <person name="Kalinowski J."/>
            <person name="Ruckert C."/>
        </authorList>
    </citation>
    <scope>NUCLEOTIDE SEQUENCE</scope>
    <source>
        <strain evidence="11">KCTC 12711</strain>
    </source>
</reference>
<evidence type="ECO:0000256" key="4">
    <source>
        <dbReference type="ARBA" id="ARBA00023098"/>
    </source>
</evidence>
<dbReference type="PANTHER" id="PTHR37323:SF1">
    <property type="entry name" value="L-ORNITHINE N(ALPHA)-ACYLTRANSFERASE"/>
    <property type="match status" value="1"/>
</dbReference>
<dbReference type="EC" id="2.3.2.30" evidence="7"/>
<keyword evidence="4" id="KW-0443">Lipid metabolism</keyword>
<reference evidence="11" key="2">
    <citation type="submission" date="2020-09" db="EMBL/GenBank/DDBJ databases">
        <authorList>
            <person name="Sun Q."/>
            <person name="Kim S."/>
        </authorList>
    </citation>
    <scope>NUCLEOTIDE SEQUENCE</scope>
    <source>
        <strain evidence="11">KCTC 12711</strain>
    </source>
</reference>
<evidence type="ECO:0000256" key="6">
    <source>
        <dbReference type="ARBA" id="ARBA00038095"/>
    </source>
</evidence>
<dbReference type="PANTHER" id="PTHR37323">
    <property type="entry name" value="GCN5-RELATED N-ACETYLTRANSFERASE"/>
    <property type="match status" value="1"/>
</dbReference>
<gene>
    <name evidence="11" type="ORF">GCM10008090_28420</name>
</gene>
<evidence type="ECO:0000256" key="2">
    <source>
        <dbReference type="ARBA" id="ARBA00022516"/>
    </source>
</evidence>
<evidence type="ECO:0000256" key="3">
    <source>
        <dbReference type="ARBA" id="ARBA00022679"/>
    </source>
</evidence>